<keyword evidence="3" id="KW-1185">Reference proteome</keyword>
<gene>
    <name evidence="2" type="ORF">SLEP1_g20457</name>
</gene>
<dbReference type="EMBL" id="BPVZ01000029">
    <property type="protein sequence ID" value="GKV08886.1"/>
    <property type="molecule type" value="Genomic_DNA"/>
</dbReference>
<reference evidence="2 3" key="1">
    <citation type="journal article" date="2021" name="Commun. Biol.">
        <title>The genome of Shorea leprosula (Dipterocarpaceae) highlights the ecological relevance of drought in aseasonal tropical rainforests.</title>
        <authorList>
            <person name="Ng K.K.S."/>
            <person name="Kobayashi M.J."/>
            <person name="Fawcett J.A."/>
            <person name="Hatakeyama M."/>
            <person name="Paape T."/>
            <person name="Ng C.H."/>
            <person name="Ang C.C."/>
            <person name="Tnah L.H."/>
            <person name="Lee C.T."/>
            <person name="Nishiyama T."/>
            <person name="Sese J."/>
            <person name="O'Brien M.J."/>
            <person name="Copetti D."/>
            <person name="Mohd Noor M.I."/>
            <person name="Ong R.C."/>
            <person name="Putra M."/>
            <person name="Sireger I.Z."/>
            <person name="Indrioko S."/>
            <person name="Kosugi Y."/>
            <person name="Izuno A."/>
            <person name="Isagi Y."/>
            <person name="Lee S.L."/>
            <person name="Shimizu K.K."/>
        </authorList>
    </citation>
    <scope>NUCLEOTIDE SEQUENCE [LARGE SCALE GENOMIC DNA]</scope>
    <source>
        <strain evidence="2">214</strain>
    </source>
</reference>
<dbReference type="AlphaFoldDB" id="A0AAV5J888"/>
<feature type="chain" id="PRO_5043686034" evidence="1">
    <location>
        <begin position="19"/>
        <end position="79"/>
    </location>
</feature>
<sequence length="79" mass="8291">MTFSLFTSLGALVSTSLALPGVKHEGLFGSLPGEGLRRRCHSGSPGRWLHGFAEHMGTAISFLGMLSVGAILQQISGHL</sequence>
<proteinExistence type="predicted"/>
<organism evidence="2 3">
    <name type="scientific">Rubroshorea leprosula</name>
    <dbReference type="NCBI Taxonomy" id="152421"/>
    <lineage>
        <taxon>Eukaryota</taxon>
        <taxon>Viridiplantae</taxon>
        <taxon>Streptophyta</taxon>
        <taxon>Embryophyta</taxon>
        <taxon>Tracheophyta</taxon>
        <taxon>Spermatophyta</taxon>
        <taxon>Magnoliopsida</taxon>
        <taxon>eudicotyledons</taxon>
        <taxon>Gunneridae</taxon>
        <taxon>Pentapetalae</taxon>
        <taxon>rosids</taxon>
        <taxon>malvids</taxon>
        <taxon>Malvales</taxon>
        <taxon>Dipterocarpaceae</taxon>
        <taxon>Rubroshorea</taxon>
    </lineage>
</organism>
<accession>A0AAV5J888</accession>
<evidence type="ECO:0000313" key="3">
    <source>
        <dbReference type="Proteomes" id="UP001054252"/>
    </source>
</evidence>
<keyword evidence="1" id="KW-0732">Signal</keyword>
<protein>
    <submittedName>
        <fullName evidence="2">Uncharacterized protein</fullName>
    </submittedName>
</protein>
<evidence type="ECO:0000313" key="2">
    <source>
        <dbReference type="EMBL" id="GKV08886.1"/>
    </source>
</evidence>
<comment type="caution">
    <text evidence="2">The sequence shown here is derived from an EMBL/GenBank/DDBJ whole genome shotgun (WGS) entry which is preliminary data.</text>
</comment>
<evidence type="ECO:0000256" key="1">
    <source>
        <dbReference type="SAM" id="SignalP"/>
    </source>
</evidence>
<name>A0AAV5J888_9ROSI</name>
<feature type="signal peptide" evidence="1">
    <location>
        <begin position="1"/>
        <end position="18"/>
    </location>
</feature>
<dbReference type="Proteomes" id="UP001054252">
    <property type="component" value="Unassembled WGS sequence"/>
</dbReference>